<accession>A0A1L3IYI8</accession>
<dbReference type="GO" id="GO:0005576">
    <property type="term" value="C:extracellular region"/>
    <property type="evidence" value="ECO:0007669"/>
    <property type="project" value="InterPro"/>
</dbReference>
<evidence type="ECO:0000313" key="1">
    <source>
        <dbReference type="EMBL" id="QOX59038.1"/>
    </source>
</evidence>
<dbReference type="GO" id="GO:0006955">
    <property type="term" value="P:immune response"/>
    <property type="evidence" value="ECO:0007669"/>
    <property type="project" value="InterPro"/>
</dbReference>
<reference evidence="1" key="1">
    <citation type="submission" date="2020-01" db="EMBL/GenBank/DDBJ databases">
        <title>The frequency of Cytomegalovirus non-ELR UL146 genotypes in neonates with congenital CMV disease is comparable to strains in the background population.</title>
        <authorList>
            <person name="Rosenkilde M.M."/>
            <person name="Benfield T.L."/>
            <person name="Nielsen L."/>
            <person name="Sundelin T."/>
            <person name="Luttichau H.R."/>
        </authorList>
    </citation>
    <scope>NUCLEOTIDE SEQUENCE</scope>
    <source>
        <strain evidence="1">DEN095</strain>
    </source>
</reference>
<dbReference type="EMBL" id="MN929812">
    <property type="protein sequence ID" value="QOX59038.1"/>
    <property type="molecule type" value="Genomic_DNA"/>
</dbReference>
<dbReference type="InterPro" id="IPR036048">
    <property type="entry name" value="Interleukin_8-like_sf"/>
</dbReference>
<protein>
    <submittedName>
        <fullName evidence="1">VCXCL1</fullName>
    </submittedName>
</protein>
<sequence length="118" mass="13373">MRFIFSLFGLLIVLYYKVESMELRCPCGSNGLSYPIGGLFLIGYNPPDPPKCEKPQHFLWPPKGKPVCLSPDHVLSKWLHGKSSNTWHKVLLRTKGGDGPHVEERTASNGRPPWKLKF</sequence>
<name>A0A1L3IYI8_HCMV</name>
<dbReference type="SUPFAM" id="SSF54117">
    <property type="entry name" value="Interleukin 8-like chemokines"/>
    <property type="match status" value="1"/>
</dbReference>
<organism evidence="1">
    <name type="scientific">Human cytomegalovirus</name>
    <name type="common">HHV-5</name>
    <name type="synonym">Human herpesvirus 5</name>
    <dbReference type="NCBI Taxonomy" id="10359"/>
    <lineage>
        <taxon>Viruses</taxon>
        <taxon>Duplodnaviria</taxon>
        <taxon>Heunggongvirae</taxon>
        <taxon>Peploviricota</taxon>
        <taxon>Herviviricetes</taxon>
        <taxon>Herpesvirales</taxon>
        <taxon>Orthoherpesviridae</taxon>
        <taxon>Betaherpesvirinae</taxon>
        <taxon>Cytomegalovirus</taxon>
        <taxon>Cytomegalovirus humanbeta5</taxon>
    </lineage>
</organism>
<proteinExistence type="predicted"/>
<dbReference type="GO" id="GO:0008009">
    <property type="term" value="F:chemokine activity"/>
    <property type="evidence" value="ECO:0007669"/>
    <property type="project" value="InterPro"/>
</dbReference>
<gene>
    <name evidence="1" type="primary">UL146</name>
</gene>
<organismHost>
    <name type="scientific">Homo sapiens</name>
    <name type="common">Human</name>
    <dbReference type="NCBI Taxonomy" id="9606"/>
</organismHost>